<organism evidence="2 3">
    <name type="scientific">Alteribacter keqinensis</name>
    <dbReference type="NCBI Taxonomy" id="2483800"/>
    <lineage>
        <taxon>Bacteria</taxon>
        <taxon>Bacillati</taxon>
        <taxon>Bacillota</taxon>
        <taxon>Bacilli</taxon>
        <taxon>Bacillales</taxon>
        <taxon>Bacillaceae</taxon>
        <taxon>Alteribacter</taxon>
    </lineage>
</organism>
<gene>
    <name evidence="2" type="ORF">EBO34_17430</name>
</gene>
<protein>
    <submittedName>
        <fullName evidence="2">Uncharacterized protein</fullName>
    </submittedName>
</protein>
<keyword evidence="1" id="KW-1133">Transmembrane helix</keyword>
<proteinExistence type="predicted"/>
<dbReference type="EMBL" id="RHIB01000003">
    <property type="protein sequence ID" value="RNA66976.1"/>
    <property type="molecule type" value="Genomic_DNA"/>
</dbReference>
<name>A0A3M7TPA8_9BACI</name>
<keyword evidence="3" id="KW-1185">Reference proteome</keyword>
<sequence>MTFGIMLTGALGVLLFVCGIIKKSQMTAFLSSNAVLVVALYFSGLSFWMTLLPLVPAAALPLSFTAKKKAAHG</sequence>
<dbReference type="AlphaFoldDB" id="A0A3M7TPA8"/>
<feature type="transmembrane region" description="Helical" evidence="1">
    <location>
        <begin position="35"/>
        <end position="60"/>
    </location>
</feature>
<dbReference type="RefSeq" id="WP_122900956.1">
    <property type="nucleotide sequence ID" value="NZ_RHIB01000003.1"/>
</dbReference>
<evidence type="ECO:0000313" key="3">
    <source>
        <dbReference type="Proteomes" id="UP000278746"/>
    </source>
</evidence>
<reference evidence="2 3" key="1">
    <citation type="submission" date="2018-10" db="EMBL/GenBank/DDBJ databases">
        <title>Bacillus Keqinensis sp. nov., a moderately halophilic bacterium isolated from a saline-alkaline lake.</title>
        <authorList>
            <person name="Wang H."/>
        </authorList>
    </citation>
    <scope>NUCLEOTIDE SEQUENCE [LARGE SCALE GENOMIC DNA]</scope>
    <source>
        <strain evidence="2 3">KQ-3</strain>
    </source>
</reference>
<accession>A0A3M7TPA8</accession>
<keyword evidence="1" id="KW-0812">Transmembrane</keyword>
<evidence type="ECO:0000313" key="2">
    <source>
        <dbReference type="EMBL" id="RNA66976.1"/>
    </source>
</evidence>
<evidence type="ECO:0000256" key="1">
    <source>
        <dbReference type="SAM" id="Phobius"/>
    </source>
</evidence>
<dbReference type="Proteomes" id="UP000278746">
    <property type="component" value="Unassembled WGS sequence"/>
</dbReference>
<comment type="caution">
    <text evidence="2">The sequence shown here is derived from an EMBL/GenBank/DDBJ whole genome shotgun (WGS) entry which is preliminary data.</text>
</comment>
<keyword evidence="1" id="KW-0472">Membrane</keyword>